<protein>
    <recommendedName>
        <fullName evidence="4">FNIP repeat-containing protein</fullName>
    </recommendedName>
</protein>
<sequence length="540" mass="60900">MLNSVNHTGSNKRNMINAPAAPTTFASPNKPYQIIYRNTFLKNIVSQYVCNDLDLNVSFEYLNHHHQDLARLDTLNYNTQISVLILDDEQSGLYQESPYKDLITKMFISDAVGPINQSQIYQHLPKNLKSLEFTHTGREITYGENIKRLLIDYRSETPHGPYNSTTLPKGLKSLSVFGPSHPFTENVIPDSLTDLQIASDDLVLYNASKFPSTLTYVELNVMNTFPQRPVFNNQHFIKKLDISFADGVTLEPNDLPSTVESLSLGGNIGELRIKVLPQSITELELNDYAFQLKPNILPSHLKKLSLYVYDQPLLVGVLPQTLKELTLHLYDKPIGAKVLPSSLSLLRLPSFNQPLSPKVLPNITDLYLPTYCQPIEFGVFPDSVKTLLISHALPISDSCQFPSSLTRLEITNFDGSRGFLHLIPPQIKSLYIDFFVQGGEQKIEFDPQAQIPPHITSLLFGHNCFRIPQSFIPPTVKKLTLGSYETVIQPTVEGECFYPPHLELLSVTSDFKVGKIPDSLKIIHFNDCILQHIKREGDQQ</sequence>
<gene>
    <name evidence="2" type="ORF">CYY_006612</name>
</gene>
<evidence type="ECO:0000313" key="3">
    <source>
        <dbReference type="Proteomes" id="UP000695562"/>
    </source>
</evidence>
<dbReference type="OrthoDB" id="24016at2759"/>
<dbReference type="InterPro" id="IPR051251">
    <property type="entry name" value="STK_FNIP-Repeat"/>
</dbReference>
<comment type="caution">
    <text evidence="2">The sequence shown here is derived from an EMBL/GenBank/DDBJ whole genome shotgun (WGS) entry which is preliminary data.</text>
</comment>
<proteinExistence type="predicted"/>
<name>A0A8J4PQ22_9MYCE</name>
<accession>A0A8J4PQ22</accession>
<dbReference type="PANTHER" id="PTHR32134:SF92">
    <property type="entry name" value="FNIP REPEAT-CONTAINING PROTEIN"/>
    <property type="match status" value="1"/>
</dbReference>
<dbReference type="Pfam" id="PF05725">
    <property type="entry name" value="FNIP"/>
    <property type="match status" value="3"/>
</dbReference>
<evidence type="ECO:0000256" key="1">
    <source>
        <dbReference type="ARBA" id="ARBA00022737"/>
    </source>
</evidence>
<evidence type="ECO:0008006" key="4">
    <source>
        <dbReference type="Google" id="ProtNLM"/>
    </source>
</evidence>
<dbReference type="InterPro" id="IPR008615">
    <property type="entry name" value="FNIP"/>
</dbReference>
<reference evidence="2" key="1">
    <citation type="submission" date="2020-01" db="EMBL/GenBank/DDBJ databases">
        <title>Development of genomics and gene disruption for Polysphondylium violaceum indicates a role for the polyketide synthase stlB in stalk morphogenesis.</title>
        <authorList>
            <person name="Narita B."/>
            <person name="Kawabe Y."/>
            <person name="Kin K."/>
            <person name="Saito T."/>
            <person name="Gibbs R."/>
            <person name="Kuspa A."/>
            <person name="Muzny D."/>
            <person name="Queller D."/>
            <person name="Richards S."/>
            <person name="Strassman J."/>
            <person name="Sucgang R."/>
            <person name="Worley K."/>
            <person name="Schaap P."/>
        </authorList>
    </citation>
    <scope>NUCLEOTIDE SEQUENCE</scope>
    <source>
        <strain evidence="2">QSvi11</strain>
    </source>
</reference>
<dbReference type="Proteomes" id="UP000695562">
    <property type="component" value="Unassembled WGS sequence"/>
</dbReference>
<evidence type="ECO:0000313" key="2">
    <source>
        <dbReference type="EMBL" id="KAF2072070.1"/>
    </source>
</evidence>
<keyword evidence="3" id="KW-1185">Reference proteome</keyword>
<keyword evidence="1" id="KW-0677">Repeat</keyword>
<dbReference type="EMBL" id="AJWJ01000313">
    <property type="protein sequence ID" value="KAF2072070.1"/>
    <property type="molecule type" value="Genomic_DNA"/>
</dbReference>
<dbReference type="SUPFAM" id="SSF52058">
    <property type="entry name" value="L domain-like"/>
    <property type="match status" value="1"/>
</dbReference>
<dbReference type="AlphaFoldDB" id="A0A8J4PQ22"/>
<dbReference type="PANTHER" id="PTHR32134">
    <property type="entry name" value="FNIP REPEAT-CONTAINING PROTEIN"/>
    <property type="match status" value="1"/>
</dbReference>
<organism evidence="2 3">
    <name type="scientific">Polysphondylium violaceum</name>
    <dbReference type="NCBI Taxonomy" id="133409"/>
    <lineage>
        <taxon>Eukaryota</taxon>
        <taxon>Amoebozoa</taxon>
        <taxon>Evosea</taxon>
        <taxon>Eumycetozoa</taxon>
        <taxon>Dictyostelia</taxon>
        <taxon>Dictyosteliales</taxon>
        <taxon>Dictyosteliaceae</taxon>
        <taxon>Polysphondylium</taxon>
    </lineage>
</organism>